<organism evidence="1 2">
    <name type="scientific">Tritrichomonas musculus</name>
    <dbReference type="NCBI Taxonomy" id="1915356"/>
    <lineage>
        <taxon>Eukaryota</taxon>
        <taxon>Metamonada</taxon>
        <taxon>Parabasalia</taxon>
        <taxon>Tritrichomonadida</taxon>
        <taxon>Tritrichomonadidae</taxon>
        <taxon>Tritrichomonas</taxon>
    </lineage>
</organism>
<protein>
    <submittedName>
        <fullName evidence="1">Uncharacterized protein</fullName>
    </submittedName>
</protein>
<name>A0ABR2GR18_9EUKA</name>
<proteinExistence type="predicted"/>
<dbReference type="Proteomes" id="UP001470230">
    <property type="component" value="Unassembled WGS sequence"/>
</dbReference>
<evidence type="ECO:0000313" key="2">
    <source>
        <dbReference type="Proteomes" id="UP001470230"/>
    </source>
</evidence>
<keyword evidence="2" id="KW-1185">Reference proteome</keyword>
<dbReference type="EMBL" id="JAPFFF010000066">
    <property type="protein sequence ID" value="KAK8836384.1"/>
    <property type="molecule type" value="Genomic_DNA"/>
</dbReference>
<reference evidence="1 2" key="1">
    <citation type="submission" date="2024-04" db="EMBL/GenBank/DDBJ databases">
        <title>Tritrichomonas musculus Genome.</title>
        <authorList>
            <person name="Alves-Ferreira E."/>
            <person name="Grigg M."/>
            <person name="Lorenzi H."/>
            <person name="Galac M."/>
        </authorList>
    </citation>
    <scope>NUCLEOTIDE SEQUENCE [LARGE SCALE GENOMIC DNA]</scope>
    <source>
        <strain evidence="1 2">EAF2021</strain>
    </source>
</reference>
<evidence type="ECO:0000313" key="1">
    <source>
        <dbReference type="EMBL" id="KAK8836384.1"/>
    </source>
</evidence>
<sequence length="173" mass="19927">MQETLKTIDNIITELFTLKTQLCKNHLQNVIYVNSLKKQTTSNTEEESLSEPQALLEPCNCEPQISSDLECDTQIEPLSGSKIEPLSGSQLEASIRPKHRRIHRSFPLNRSKFLSDEQREKVLEFANTNKDLILNQPLSDRMKFLKKIVHEQLKTNLSEYMACKIINILSQND</sequence>
<gene>
    <name evidence="1" type="ORF">M9Y10_039727</name>
</gene>
<accession>A0ABR2GR18</accession>
<comment type="caution">
    <text evidence="1">The sequence shown here is derived from an EMBL/GenBank/DDBJ whole genome shotgun (WGS) entry which is preliminary data.</text>
</comment>